<proteinExistence type="predicted"/>
<protein>
    <recommendedName>
        <fullName evidence="2">DNA-3-methyladenine glycosylase II</fullName>
        <ecNumber evidence="2">3.2.2.21</ecNumber>
    </recommendedName>
</protein>
<gene>
    <name evidence="7" type="ORF">QO018_000973</name>
</gene>
<comment type="caution">
    <text evidence="7">The sequence shown here is derived from an EMBL/GenBank/DDBJ whole genome shotgun (WGS) entry which is preliminary data.</text>
</comment>
<feature type="region of interest" description="Disordered" evidence="5">
    <location>
        <begin position="205"/>
        <end position="225"/>
    </location>
</feature>
<comment type="catalytic activity">
    <reaction evidence="1">
        <text>Hydrolysis of alkylated DNA, releasing 3-methyladenine, 3-methylguanine, 7-methylguanine and 7-methyladenine.</text>
        <dbReference type="EC" id="3.2.2.21"/>
    </reaction>
</comment>
<dbReference type="Pfam" id="PF00730">
    <property type="entry name" value="HhH-GPD"/>
    <property type="match status" value="1"/>
</dbReference>
<evidence type="ECO:0000256" key="3">
    <source>
        <dbReference type="ARBA" id="ARBA00022763"/>
    </source>
</evidence>
<organism evidence="7 8">
    <name type="scientific">Azospirillum picis</name>
    <dbReference type="NCBI Taxonomy" id="488438"/>
    <lineage>
        <taxon>Bacteria</taxon>
        <taxon>Pseudomonadati</taxon>
        <taxon>Pseudomonadota</taxon>
        <taxon>Alphaproteobacteria</taxon>
        <taxon>Rhodospirillales</taxon>
        <taxon>Azospirillaceae</taxon>
        <taxon>Azospirillum</taxon>
    </lineage>
</organism>
<keyword evidence="7" id="KW-0326">Glycosidase</keyword>
<evidence type="ECO:0000313" key="7">
    <source>
        <dbReference type="EMBL" id="MDQ0532137.1"/>
    </source>
</evidence>
<accession>A0ABU0MFC3</accession>
<evidence type="ECO:0000256" key="2">
    <source>
        <dbReference type="ARBA" id="ARBA00012000"/>
    </source>
</evidence>
<dbReference type="CDD" id="cd00056">
    <property type="entry name" value="ENDO3c"/>
    <property type="match status" value="1"/>
</dbReference>
<dbReference type="InterPro" id="IPR003265">
    <property type="entry name" value="HhH-GPD_domain"/>
</dbReference>
<dbReference type="PANTHER" id="PTHR43003">
    <property type="entry name" value="DNA-3-METHYLADENINE GLYCOSYLASE"/>
    <property type="match status" value="1"/>
</dbReference>
<dbReference type="Proteomes" id="UP001244552">
    <property type="component" value="Unassembled WGS sequence"/>
</dbReference>
<evidence type="ECO:0000313" key="8">
    <source>
        <dbReference type="Proteomes" id="UP001244552"/>
    </source>
</evidence>
<keyword evidence="8" id="KW-1185">Reference proteome</keyword>
<dbReference type="PANTHER" id="PTHR43003:SF5">
    <property type="entry name" value="DNA-3-METHYLADENINE GLYCOSYLASE"/>
    <property type="match status" value="1"/>
</dbReference>
<keyword evidence="4" id="KW-0234">DNA repair</keyword>
<evidence type="ECO:0000259" key="6">
    <source>
        <dbReference type="SMART" id="SM00478"/>
    </source>
</evidence>
<reference evidence="7 8" key="1">
    <citation type="submission" date="2023-07" db="EMBL/GenBank/DDBJ databases">
        <title>Genomic Encyclopedia of Type Strains, Phase IV (KMG-IV): sequencing the most valuable type-strain genomes for metagenomic binning, comparative biology and taxonomic classification.</title>
        <authorList>
            <person name="Goeker M."/>
        </authorList>
    </citation>
    <scope>NUCLEOTIDE SEQUENCE [LARGE SCALE GENOMIC DNA]</scope>
    <source>
        <strain evidence="7 8">DSM 19922</strain>
    </source>
</reference>
<evidence type="ECO:0000256" key="1">
    <source>
        <dbReference type="ARBA" id="ARBA00000086"/>
    </source>
</evidence>
<keyword evidence="3" id="KW-0227">DNA damage</keyword>
<dbReference type="EC" id="3.2.2.21" evidence="2"/>
<dbReference type="InterPro" id="IPR051912">
    <property type="entry name" value="Alkylbase_DNA_Glycosylase/TA"/>
</dbReference>
<dbReference type="Gene3D" id="1.10.1670.40">
    <property type="match status" value="1"/>
</dbReference>
<keyword evidence="7" id="KW-0378">Hydrolase</keyword>
<dbReference type="EMBL" id="JAUSVU010000002">
    <property type="protein sequence ID" value="MDQ0532137.1"/>
    <property type="molecule type" value="Genomic_DNA"/>
</dbReference>
<evidence type="ECO:0000256" key="5">
    <source>
        <dbReference type="SAM" id="MobiDB-lite"/>
    </source>
</evidence>
<dbReference type="SUPFAM" id="SSF48150">
    <property type="entry name" value="DNA-glycosylase"/>
    <property type="match status" value="1"/>
</dbReference>
<dbReference type="InterPro" id="IPR011257">
    <property type="entry name" value="DNA_glycosylase"/>
</dbReference>
<dbReference type="GO" id="GO:0003905">
    <property type="term" value="F:alkylbase DNA N-glycosylase activity"/>
    <property type="evidence" value="ECO:0007669"/>
    <property type="project" value="UniProtKB-EC"/>
</dbReference>
<feature type="domain" description="HhH-GPD" evidence="6">
    <location>
        <begin position="41"/>
        <end position="194"/>
    </location>
</feature>
<evidence type="ECO:0000256" key="4">
    <source>
        <dbReference type="ARBA" id="ARBA00023204"/>
    </source>
</evidence>
<sequence>MSVEHLTALDPMFAECLRVGGPVIRDFTRPTGFVGLLRMVMEQQLSTKVALALWAKLQERLGGAVTPDAILALDDETLRACGFSRQKIGYARGLAEAVADGRLDFDIIHSLPDEEAIARLVALKGIGRWSAEVYLMTTLDRPDIWPIGDLAIQLGVQRLKGWAEKPTAAQLIAVAEPWRPHRSLAARLVWHHYVALQEQARAARGLGPAREPLPSPQPSAGRGRG</sequence>
<dbReference type="SMART" id="SM00478">
    <property type="entry name" value="ENDO3c"/>
    <property type="match status" value="1"/>
</dbReference>
<dbReference type="RefSeq" id="WP_209979293.1">
    <property type="nucleotide sequence ID" value="NZ_JAGINO010000002.1"/>
</dbReference>
<dbReference type="Gene3D" id="1.10.340.30">
    <property type="entry name" value="Hypothetical protein, domain 2"/>
    <property type="match status" value="1"/>
</dbReference>
<name>A0ABU0MFC3_9PROT</name>